<dbReference type="Proteomes" id="UP000321947">
    <property type="component" value="Unassembled WGS sequence"/>
</dbReference>
<dbReference type="Proteomes" id="UP000321393">
    <property type="component" value="Unassembled WGS sequence"/>
</dbReference>
<dbReference type="AlphaFoldDB" id="A0A5D3BBI6"/>
<evidence type="ECO:0000313" key="4">
    <source>
        <dbReference type="Proteomes" id="UP000321947"/>
    </source>
</evidence>
<gene>
    <name evidence="2" type="ORF">E5676_scaffold1970G00040</name>
    <name evidence="1" type="ORF">E6C27_scaffold19G00450</name>
</gene>
<evidence type="ECO:0000313" key="3">
    <source>
        <dbReference type="Proteomes" id="UP000321393"/>
    </source>
</evidence>
<reference evidence="3 4" key="1">
    <citation type="submission" date="2019-08" db="EMBL/GenBank/DDBJ databases">
        <title>Draft genome sequences of two oriental melons (Cucumis melo L. var makuwa).</title>
        <authorList>
            <person name="Kwon S.-Y."/>
        </authorList>
    </citation>
    <scope>NUCLEOTIDE SEQUENCE [LARGE SCALE GENOMIC DNA]</scope>
    <source>
        <strain evidence="4">cv. Chang Bougi</strain>
        <strain evidence="3">cv. SW 3</strain>
        <tissue evidence="2">Leaf</tissue>
    </source>
</reference>
<protein>
    <submittedName>
        <fullName evidence="2">CACTA en-spm transposon protein</fullName>
    </submittedName>
</protein>
<dbReference type="EMBL" id="SSTE01022979">
    <property type="protein sequence ID" value="KAA0026107.1"/>
    <property type="molecule type" value="Genomic_DNA"/>
</dbReference>
<comment type="caution">
    <text evidence="2">The sequence shown here is derived from an EMBL/GenBank/DDBJ whole genome shotgun (WGS) entry which is preliminary data.</text>
</comment>
<sequence>MHEVEDVENEQLNVRIVVRHRMDEHIEDDTLYKPNIDLTMVERSVVHHIADDFIDDNDEQLSHQSGSSGDESCINIIIPERFRRDKMLCFSSLMRLNSLRLLGDINSLKTWSYRGTFISKHFFVLDFNDQALNRFVEHQILTSFKEFRGECHKHFKKYSDPEQACASPPHRLVTHLKDWHILCDHYMSHAFQEQSQTNKVARQK</sequence>
<proteinExistence type="predicted"/>
<name>A0A5D3BBI6_CUCMM</name>
<organism evidence="2 4">
    <name type="scientific">Cucumis melo var. makuwa</name>
    <name type="common">Oriental melon</name>
    <dbReference type="NCBI Taxonomy" id="1194695"/>
    <lineage>
        <taxon>Eukaryota</taxon>
        <taxon>Viridiplantae</taxon>
        <taxon>Streptophyta</taxon>
        <taxon>Embryophyta</taxon>
        <taxon>Tracheophyta</taxon>
        <taxon>Spermatophyta</taxon>
        <taxon>Magnoliopsida</taxon>
        <taxon>eudicotyledons</taxon>
        <taxon>Gunneridae</taxon>
        <taxon>Pentapetalae</taxon>
        <taxon>rosids</taxon>
        <taxon>fabids</taxon>
        <taxon>Cucurbitales</taxon>
        <taxon>Cucurbitaceae</taxon>
        <taxon>Benincaseae</taxon>
        <taxon>Cucumis</taxon>
    </lineage>
</organism>
<accession>A0A5D3BBI6</accession>
<evidence type="ECO:0000313" key="1">
    <source>
        <dbReference type="EMBL" id="KAA0026107.1"/>
    </source>
</evidence>
<dbReference type="EMBL" id="SSTD01019701">
    <property type="protein sequence ID" value="TYJ96304.1"/>
    <property type="molecule type" value="Genomic_DNA"/>
</dbReference>
<evidence type="ECO:0000313" key="2">
    <source>
        <dbReference type="EMBL" id="TYJ96304.1"/>
    </source>
</evidence>